<name>A0AA89C8I5_PINIB</name>
<dbReference type="PANTHER" id="PTHR14513">
    <property type="entry name" value="PROTECTION OF TELOMERES 1"/>
    <property type="match status" value="1"/>
</dbReference>
<evidence type="ECO:0000256" key="6">
    <source>
        <dbReference type="ARBA" id="ARBA00023125"/>
    </source>
</evidence>
<evidence type="ECO:0000256" key="7">
    <source>
        <dbReference type="ARBA" id="ARBA00023242"/>
    </source>
</evidence>
<protein>
    <recommendedName>
        <fullName evidence="8">Protection of telomeres protein 1 ssDNA-binding domain-containing protein</fullName>
    </recommendedName>
</protein>
<sequence length="102" mass="11427">MQGQSGPGFSWLVFSKEKGGSMEPKSATPNYTLADEDTKMVDELRNWIASDSGNIPDETLFSISDIVPQMYFNIYCQVVSTCSVEENVCYILRVWDGTKSIQ</sequence>
<reference evidence="9" key="1">
    <citation type="submission" date="2019-08" db="EMBL/GenBank/DDBJ databases">
        <title>The improved chromosome-level genome for the pearl oyster Pinctada fucata martensii using PacBio sequencing and Hi-C.</title>
        <authorList>
            <person name="Zheng Z."/>
        </authorList>
    </citation>
    <scope>NUCLEOTIDE SEQUENCE</scope>
    <source>
        <strain evidence="9">ZZ-2019</strain>
        <tissue evidence="9">Adductor muscle</tissue>
    </source>
</reference>
<evidence type="ECO:0000313" key="10">
    <source>
        <dbReference type="Proteomes" id="UP001186944"/>
    </source>
</evidence>
<dbReference type="SUPFAM" id="SSF50249">
    <property type="entry name" value="Nucleic acid-binding proteins"/>
    <property type="match status" value="2"/>
</dbReference>
<evidence type="ECO:0000313" key="9">
    <source>
        <dbReference type="EMBL" id="KAK3103863.1"/>
    </source>
</evidence>
<dbReference type="AlphaFoldDB" id="A0AA89C8I5"/>
<dbReference type="GO" id="GO:0032210">
    <property type="term" value="P:regulation of telomere maintenance via telomerase"/>
    <property type="evidence" value="ECO:0007669"/>
    <property type="project" value="TreeGrafter"/>
</dbReference>
<dbReference type="GO" id="GO:0016233">
    <property type="term" value="P:telomere capping"/>
    <property type="evidence" value="ECO:0007669"/>
    <property type="project" value="TreeGrafter"/>
</dbReference>
<organism evidence="9 10">
    <name type="scientific">Pinctada imbricata</name>
    <name type="common">Atlantic pearl-oyster</name>
    <name type="synonym">Pinctada martensii</name>
    <dbReference type="NCBI Taxonomy" id="66713"/>
    <lineage>
        <taxon>Eukaryota</taxon>
        <taxon>Metazoa</taxon>
        <taxon>Spiralia</taxon>
        <taxon>Lophotrochozoa</taxon>
        <taxon>Mollusca</taxon>
        <taxon>Bivalvia</taxon>
        <taxon>Autobranchia</taxon>
        <taxon>Pteriomorphia</taxon>
        <taxon>Pterioida</taxon>
        <taxon>Pterioidea</taxon>
        <taxon>Pteriidae</taxon>
        <taxon>Pinctada</taxon>
    </lineage>
</organism>
<evidence type="ECO:0000256" key="4">
    <source>
        <dbReference type="ARBA" id="ARBA00022454"/>
    </source>
</evidence>
<keyword evidence="10" id="KW-1185">Reference proteome</keyword>
<dbReference type="GO" id="GO:0010521">
    <property type="term" value="F:telomerase inhibitor activity"/>
    <property type="evidence" value="ECO:0007669"/>
    <property type="project" value="TreeGrafter"/>
</dbReference>
<accession>A0AA89C8I5</accession>
<evidence type="ECO:0000256" key="5">
    <source>
        <dbReference type="ARBA" id="ARBA00022895"/>
    </source>
</evidence>
<evidence type="ECO:0000256" key="1">
    <source>
        <dbReference type="ARBA" id="ARBA00004123"/>
    </source>
</evidence>
<evidence type="ECO:0000256" key="2">
    <source>
        <dbReference type="ARBA" id="ARBA00004574"/>
    </source>
</evidence>
<dbReference type="GO" id="GO:0098505">
    <property type="term" value="F:G-rich strand telomeric DNA binding"/>
    <property type="evidence" value="ECO:0007669"/>
    <property type="project" value="TreeGrafter"/>
</dbReference>
<gene>
    <name evidence="9" type="ORF">FSP39_022504</name>
</gene>
<dbReference type="Pfam" id="PF16686">
    <property type="entry name" value="POT1PC"/>
    <property type="match status" value="1"/>
</dbReference>
<dbReference type="InterPro" id="IPR028389">
    <property type="entry name" value="POT1"/>
</dbReference>
<keyword evidence="7" id="KW-0539">Nucleus</keyword>
<dbReference type="Gene3D" id="2.40.50.140">
    <property type="entry name" value="Nucleic acid-binding proteins"/>
    <property type="match status" value="2"/>
</dbReference>
<keyword evidence="5" id="KW-0779">Telomere</keyword>
<dbReference type="PANTHER" id="PTHR14513:SF0">
    <property type="entry name" value="PROTECTION OF TELOMERES PROTEIN 1"/>
    <property type="match status" value="1"/>
</dbReference>
<dbReference type="Proteomes" id="UP001186944">
    <property type="component" value="Unassembled WGS sequence"/>
</dbReference>
<dbReference type="EMBL" id="VSWD01000005">
    <property type="protein sequence ID" value="KAK3103863.1"/>
    <property type="molecule type" value="Genomic_DNA"/>
</dbReference>
<feature type="domain" description="Protection of telomeres protein 1 ssDNA-binding" evidence="8">
    <location>
        <begin position="63"/>
        <end position="99"/>
    </location>
</feature>
<comment type="caution">
    <text evidence="9">The sequence shown here is derived from an EMBL/GenBank/DDBJ whole genome shotgun (WGS) entry which is preliminary data.</text>
</comment>
<keyword evidence="6" id="KW-0238">DNA-binding</keyword>
<dbReference type="GO" id="GO:0000783">
    <property type="term" value="C:nuclear telomere cap complex"/>
    <property type="evidence" value="ECO:0007669"/>
    <property type="project" value="TreeGrafter"/>
</dbReference>
<comment type="similarity">
    <text evidence="3">Belongs to the telombin family.</text>
</comment>
<dbReference type="InterPro" id="IPR032042">
    <property type="entry name" value="POT1PC"/>
</dbReference>
<keyword evidence="4" id="KW-0158">Chromosome</keyword>
<dbReference type="InterPro" id="IPR012340">
    <property type="entry name" value="NA-bd_OB-fold"/>
</dbReference>
<evidence type="ECO:0000256" key="3">
    <source>
        <dbReference type="ARBA" id="ARBA00008442"/>
    </source>
</evidence>
<proteinExistence type="inferred from homology"/>
<evidence type="ECO:0000259" key="8">
    <source>
        <dbReference type="Pfam" id="PF16686"/>
    </source>
</evidence>
<comment type="subcellular location">
    <subcellularLocation>
        <location evidence="2">Chromosome</location>
        <location evidence="2">Telomere</location>
    </subcellularLocation>
    <subcellularLocation>
        <location evidence="1">Nucleus</location>
    </subcellularLocation>
</comment>